<dbReference type="AlphaFoldDB" id="A0A086TL06"/>
<dbReference type="Proteomes" id="UP000243308">
    <property type="component" value="Unassembled WGS sequence"/>
</dbReference>
<evidence type="ECO:0000313" key="1">
    <source>
        <dbReference type="EMBL" id="KFH62633.1"/>
    </source>
</evidence>
<organism evidence="1 2">
    <name type="scientific">Podila verticillata NRRL 6337</name>
    <dbReference type="NCBI Taxonomy" id="1069443"/>
    <lineage>
        <taxon>Eukaryota</taxon>
        <taxon>Fungi</taxon>
        <taxon>Fungi incertae sedis</taxon>
        <taxon>Mucoromycota</taxon>
        <taxon>Mortierellomycotina</taxon>
        <taxon>Mortierellomycetes</taxon>
        <taxon>Mortierellales</taxon>
        <taxon>Mortierellaceae</taxon>
        <taxon>Podila</taxon>
    </lineage>
</organism>
<reference evidence="1 2" key="1">
    <citation type="submission" date="2011-02" db="EMBL/GenBank/DDBJ databases">
        <title>The Genome Sequence of Mortierella verticillata NRRL 6337.</title>
        <authorList>
            <consortium name="The Broad Institute Genome Sequencing Platform"/>
            <person name="Russ C."/>
            <person name="Cuomo C."/>
            <person name="Burger G."/>
            <person name="Gray M.W."/>
            <person name="Holland P.W.H."/>
            <person name="King N."/>
            <person name="Lang F.B.F."/>
            <person name="Roger A.J."/>
            <person name="Ruiz-Trillo I."/>
            <person name="Young S.K."/>
            <person name="Zeng Q."/>
            <person name="Gargeya S."/>
            <person name="Alvarado L."/>
            <person name="Berlin A."/>
            <person name="Chapman S.B."/>
            <person name="Chen Z."/>
            <person name="Freedman E."/>
            <person name="Gellesch M."/>
            <person name="Goldberg J."/>
            <person name="Griggs A."/>
            <person name="Gujja S."/>
            <person name="Heilman E."/>
            <person name="Heiman D."/>
            <person name="Howarth C."/>
            <person name="Mehta T."/>
            <person name="Neiman D."/>
            <person name="Pearson M."/>
            <person name="Roberts A."/>
            <person name="Saif S."/>
            <person name="Shea T."/>
            <person name="Shenoy N."/>
            <person name="Sisk P."/>
            <person name="Stolte C."/>
            <person name="Sykes S."/>
            <person name="White J."/>
            <person name="Yandava C."/>
            <person name="Haas B."/>
            <person name="Nusbaum C."/>
            <person name="Birren B."/>
        </authorList>
    </citation>
    <scope>NUCLEOTIDE SEQUENCE [LARGE SCALE GENOMIC DNA]</scope>
    <source>
        <strain evidence="1 2">NRRL 6337</strain>
    </source>
</reference>
<dbReference type="EMBL" id="KN042431">
    <property type="protein sequence ID" value="KFH62633.1"/>
    <property type="molecule type" value="Genomic_DNA"/>
</dbReference>
<accession>A0A086TL06</accession>
<protein>
    <submittedName>
        <fullName evidence="1">Uncharacterized protein</fullName>
    </submittedName>
</protein>
<proteinExistence type="predicted"/>
<gene>
    <name evidence="1" type="ORF">MVEG_12025</name>
</gene>
<sequence length="137" mass="15130">MTTPGEIDPNINGSVYNLAPIENESSSRLVAVKKEHPCLTKDSLNMTAKETTIWYPSTTSPQLPSSCTSRLDKKAPSPEAYKAPLAFEQDLLTIAVAHHIDPGVSKMAEIVYKTLFGYKFLNYEYPAGCVWCFDGLI</sequence>
<name>A0A086TL06_9FUNG</name>
<evidence type="ECO:0000313" key="2">
    <source>
        <dbReference type="Proteomes" id="UP000243308"/>
    </source>
</evidence>
<keyword evidence="2" id="KW-1185">Reference proteome</keyword>